<dbReference type="Proteomes" id="UP000325315">
    <property type="component" value="Unassembled WGS sequence"/>
</dbReference>
<evidence type="ECO:0000313" key="1">
    <source>
        <dbReference type="EMBL" id="KAA3487937.1"/>
    </source>
</evidence>
<name>A0A5B6X4W4_9ROSI</name>
<organism evidence="1 2">
    <name type="scientific">Gossypium australe</name>
    <dbReference type="NCBI Taxonomy" id="47621"/>
    <lineage>
        <taxon>Eukaryota</taxon>
        <taxon>Viridiplantae</taxon>
        <taxon>Streptophyta</taxon>
        <taxon>Embryophyta</taxon>
        <taxon>Tracheophyta</taxon>
        <taxon>Spermatophyta</taxon>
        <taxon>Magnoliopsida</taxon>
        <taxon>eudicotyledons</taxon>
        <taxon>Gunneridae</taxon>
        <taxon>Pentapetalae</taxon>
        <taxon>rosids</taxon>
        <taxon>malvids</taxon>
        <taxon>Malvales</taxon>
        <taxon>Malvaceae</taxon>
        <taxon>Malvoideae</taxon>
        <taxon>Gossypium</taxon>
    </lineage>
</organism>
<gene>
    <name evidence="1" type="ORF">EPI10_031728</name>
</gene>
<dbReference type="AlphaFoldDB" id="A0A5B6X4W4"/>
<keyword evidence="2" id="KW-1185">Reference proteome</keyword>
<dbReference type="OrthoDB" id="1828605at2759"/>
<proteinExistence type="predicted"/>
<accession>A0A5B6X4W4</accession>
<reference evidence="2" key="1">
    <citation type="journal article" date="2019" name="Plant Biotechnol. J.">
        <title>Genome sequencing of the Australian wild diploid species Gossypium australe highlights disease resistance and delayed gland morphogenesis.</title>
        <authorList>
            <person name="Cai Y."/>
            <person name="Cai X."/>
            <person name="Wang Q."/>
            <person name="Wang P."/>
            <person name="Zhang Y."/>
            <person name="Cai C."/>
            <person name="Xu Y."/>
            <person name="Wang K."/>
            <person name="Zhou Z."/>
            <person name="Wang C."/>
            <person name="Geng S."/>
            <person name="Li B."/>
            <person name="Dong Q."/>
            <person name="Hou Y."/>
            <person name="Wang H."/>
            <person name="Ai P."/>
            <person name="Liu Z."/>
            <person name="Yi F."/>
            <person name="Sun M."/>
            <person name="An G."/>
            <person name="Cheng J."/>
            <person name="Zhang Y."/>
            <person name="Shi Q."/>
            <person name="Xie Y."/>
            <person name="Shi X."/>
            <person name="Chang Y."/>
            <person name="Huang F."/>
            <person name="Chen Y."/>
            <person name="Hong S."/>
            <person name="Mi L."/>
            <person name="Sun Q."/>
            <person name="Zhang L."/>
            <person name="Zhou B."/>
            <person name="Peng R."/>
            <person name="Zhang X."/>
            <person name="Liu F."/>
        </authorList>
    </citation>
    <scope>NUCLEOTIDE SEQUENCE [LARGE SCALE GENOMIC DNA]</scope>
    <source>
        <strain evidence="2">cv. PA1801</strain>
    </source>
</reference>
<protein>
    <submittedName>
        <fullName evidence="1">Uncharacterized protein</fullName>
    </submittedName>
</protein>
<evidence type="ECO:0000313" key="2">
    <source>
        <dbReference type="Proteomes" id="UP000325315"/>
    </source>
</evidence>
<comment type="caution">
    <text evidence="1">The sequence shown here is derived from an EMBL/GenBank/DDBJ whole genome shotgun (WGS) entry which is preliminary data.</text>
</comment>
<sequence>MDGEEIVMDTNVTSLAVKSIRMVKDFLNVFLEELPQLPQTERWRLGLKFYERLHRCPLLLIVWHRRS</sequence>
<dbReference type="EMBL" id="SMMG02000001">
    <property type="protein sequence ID" value="KAA3487937.1"/>
    <property type="molecule type" value="Genomic_DNA"/>
</dbReference>